<evidence type="ECO:0000313" key="1">
    <source>
        <dbReference type="Proteomes" id="UP000887565"/>
    </source>
</evidence>
<organism evidence="1 2">
    <name type="scientific">Romanomermis culicivorax</name>
    <name type="common">Nematode worm</name>
    <dbReference type="NCBI Taxonomy" id="13658"/>
    <lineage>
        <taxon>Eukaryota</taxon>
        <taxon>Metazoa</taxon>
        <taxon>Ecdysozoa</taxon>
        <taxon>Nematoda</taxon>
        <taxon>Enoplea</taxon>
        <taxon>Dorylaimia</taxon>
        <taxon>Mermithida</taxon>
        <taxon>Mermithoidea</taxon>
        <taxon>Mermithidae</taxon>
        <taxon>Romanomermis</taxon>
    </lineage>
</organism>
<dbReference type="AlphaFoldDB" id="A0A915LEB3"/>
<proteinExistence type="predicted"/>
<evidence type="ECO:0000313" key="2">
    <source>
        <dbReference type="WBParaSite" id="nRc.2.0.1.t48186-RA"/>
    </source>
</evidence>
<dbReference type="WBParaSite" id="nRc.2.0.1.t48186-RA">
    <property type="protein sequence ID" value="nRc.2.0.1.t48186-RA"/>
    <property type="gene ID" value="nRc.2.0.1.g48186"/>
</dbReference>
<sequence length="149" mass="16606">MRSNHLFVSQSVAAHLGIEIANEDLEIVVGNVVQNILQLVVEIVFHHIFHTIHWRIDLYNSCFCMTISEVGCDDSIADGLPTDEGSCHLLAQNESSPMFVLYFVAQVQYRLAIANNAAIFCPPDLANPKDIESIIVEFFQELCQSSALI</sequence>
<keyword evidence="1" id="KW-1185">Reference proteome</keyword>
<reference evidence="2" key="1">
    <citation type="submission" date="2022-11" db="UniProtKB">
        <authorList>
            <consortium name="WormBaseParasite"/>
        </authorList>
    </citation>
    <scope>IDENTIFICATION</scope>
</reference>
<dbReference type="Proteomes" id="UP000887565">
    <property type="component" value="Unplaced"/>
</dbReference>
<name>A0A915LEB3_ROMCU</name>
<accession>A0A915LEB3</accession>
<protein>
    <submittedName>
        <fullName evidence="2">Uncharacterized protein</fullName>
    </submittedName>
</protein>